<accession>A0A1B7MNK3</accession>
<dbReference type="Gene3D" id="3.40.710.10">
    <property type="entry name" value="DD-peptidase/beta-lactamase superfamily"/>
    <property type="match status" value="1"/>
</dbReference>
<feature type="signal peptide" evidence="2">
    <location>
        <begin position="1"/>
        <end position="19"/>
    </location>
</feature>
<dbReference type="InterPro" id="IPR012338">
    <property type="entry name" value="Beta-lactam/transpept-like"/>
</dbReference>
<gene>
    <name evidence="4" type="ORF">K503DRAFT_869081</name>
</gene>
<dbReference type="EMBL" id="KV448646">
    <property type="protein sequence ID" value="OAX34183.1"/>
    <property type="molecule type" value="Genomic_DNA"/>
</dbReference>
<keyword evidence="2" id="KW-0732">Signal</keyword>
<evidence type="ECO:0000313" key="5">
    <source>
        <dbReference type="Proteomes" id="UP000092154"/>
    </source>
</evidence>
<dbReference type="Pfam" id="PF00144">
    <property type="entry name" value="Beta-lactamase"/>
    <property type="match status" value="1"/>
</dbReference>
<dbReference type="SUPFAM" id="SSF56601">
    <property type="entry name" value="beta-lactamase/transpeptidase-like"/>
    <property type="match status" value="1"/>
</dbReference>
<dbReference type="InParanoid" id="A0A1B7MNK3"/>
<protein>
    <submittedName>
        <fullName evidence="4">Beta-lactamase/transpeptidase-like protein</fullName>
    </submittedName>
</protein>
<dbReference type="PANTHER" id="PTHR46825">
    <property type="entry name" value="D-ALANYL-D-ALANINE-CARBOXYPEPTIDASE/ENDOPEPTIDASE AMPH"/>
    <property type="match status" value="1"/>
</dbReference>
<evidence type="ECO:0000256" key="2">
    <source>
        <dbReference type="SAM" id="SignalP"/>
    </source>
</evidence>
<dbReference type="STRING" id="1314800.A0A1B7MNK3"/>
<evidence type="ECO:0000313" key="4">
    <source>
        <dbReference type="EMBL" id="OAX34183.1"/>
    </source>
</evidence>
<reference evidence="4 5" key="1">
    <citation type="submission" date="2016-06" db="EMBL/GenBank/DDBJ databases">
        <title>Comparative genomics of the ectomycorrhizal sister species Rhizopogon vinicolor and Rhizopogon vesiculosus (Basidiomycota: Boletales) reveals a divergence of the mating type B locus.</title>
        <authorList>
            <consortium name="DOE Joint Genome Institute"/>
            <person name="Mujic A.B."/>
            <person name="Kuo A."/>
            <person name="Tritt A."/>
            <person name="Lipzen A."/>
            <person name="Chen C."/>
            <person name="Johnson J."/>
            <person name="Sharma A."/>
            <person name="Barry K."/>
            <person name="Grigoriev I.V."/>
            <person name="Spatafora J.W."/>
        </authorList>
    </citation>
    <scope>NUCLEOTIDE SEQUENCE [LARGE SCALE GENOMIC DNA]</scope>
    <source>
        <strain evidence="4 5">AM-OR11-026</strain>
    </source>
</reference>
<sequence>MIMAKVFGLVLGFLSQTFTYPSQIRLSPVGVNNGQVITPELSNSIQETLDVWNITGLSVAIIPKSGEPEYHSWGDRTEDGESVTQDTLFHMASVSKAFCVSALGILMDDFEHGRNVTPLPPALTEFNWHTSIQDLLPGEWQLMDEWASRKANVKDILSHVSGLPSHHFAFGPYESPKEVVSRLRYLRPAFELREQWSYNNQMFTVAGHIVETYSGKTYTSFVEDRIFTPLGMFSSTFSPAKAVKTGKFTQGWTSSGRLLPEFFQEDMIMPMAGPGGVISSAVDMSKWVALWLNKGVHDNVTIIPSSVYGNASQSYAVSISTPVDSEHSILGYGLGWFRNSYLGHDVVYHSGSIPGLSTLVSFLPDDDVGFVVFANGDNKAAPVMNISNRIIDAALHLRSGPAPPIMPEKKAVTSPSEDIVNLELPLEEFSGTYTDPGYGTFTFCSPSSSSPYCQQVIANFTTVDSVRPSAPSSLQLLAAWPRVGSSHIRTVHQSGNKFMLLPTALFPEGYGRDSTPFETAEIGTRGAPVEFVVEDGRVVGFGLFGLVGQVTERERTQTTVKDRAGVWFDKV</sequence>
<dbReference type="PANTHER" id="PTHR46825:SF15">
    <property type="entry name" value="BETA-LACTAMASE-RELATED DOMAIN-CONTAINING PROTEIN"/>
    <property type="match status" value="1"/>
</dbReference>
<feature type="chain" id="PRO_5008597407" evidence="2">
    <location>
        <begin position="20"/>
        <end position="571"/>
    </location>
</feature>
<evidence type="ECO:0000259" key="3">
    <source>
        <dbReference type="Pfam" id="PF00144"/>
    </source>
</evidence>
<comment type="similarity">
    <text evidence="1">Belongs to the peptidase S12 family.</text>
</comment>
<keyword evidence="5" id="KW-1185">Reference proteome</keyword>
<organism evidence="4 5">
    <name type="scientific">Rhizopogon vinicolor AM-OR11-026</name>
    <dbReference type="NCBI Taxonomy" id="1314800"/>
    <lineage>
        <taxon>Eukaryota</taxon>
        <taxon>Fungi</taxon>
        <taxon>Dikarya</taxon>
        <taxon>Basidiomycota</taxon>
        <taxon>Agaricomycotina</taxon>
        <taxon>Agaricomycetes</taxon>
        <taxon>Agaricomycetidae</taxon>
        <taxon>Boletales</taxon>
        <taxon>Suillineae</taxon>
        <taxon>Rhizopogonaceae</taxon>
        <taxon>Rhizopogon</taxon>
    </lineage>
</organism>
<dbReference type="InterPro" id="IPR050491">
    <property type="entry name" value="AmpC-like"/>
</dbReference>
<evidence type="ECO:0000256" key="1">
    <source>
        <dbReference type="ARBA" id="ARBA00038215"/>
    </source>
</evidence>
<proteinExistence type="inferred from homology"/>
<name>A0A1B7MNK3_9AGAM</name>
<dbReference type="InterPro" id="IPR001466">
    <property type="entry name" value="Beta-lactam-related"/>
</dbReference>
<dbReference type="OrthoDB" id="5946976at2759"/>
<feature type="domain" description="Beta-lactamase-related" evidence="3">
    <location>
        <begin position="53"/>
        <end position="381"/>
    </location>
</feature>
<dbReference type="AlphaFoldDB" id="A0A1B7MNK3"/>
<dbReference type="Proteomes" id="UP000092154">
    <property type="component" value="Unassembled WGS sequence"/>
</dbReference>